<keyword evidence="1" id="KW-0812">Transmembrane</keyword>
<dbReference type="RefSeq" id="WP_262661073.1">
    <property type="nucleotide sequence ID" value="NZ_JAMHKS010000065.1"/>
</dbReference>
<proteinExistence type="predicted"/>
<evidence type="ECO:0000313" key="3">
    <source>
        <dbReference type="Proteomes" id="UP001062027"/>
    </source>
</evidence>
<reference evidence="2" key="1">
    <citation type="submission" date="2022-05" db="EMBL/GenBank/DDBJ databases">
        <title>Description of a novel species of Leclercia; Leclercia tamurae and the Proposal for a Novel Genus Silvania gen. nov. Containing Two Novel Species Silvania hatchlandensis sp. nov. and Silvania confinis sp. nov. Isolated from the Rhizosphere of Oak.</title>
        <authorList>
            <person name="Maddock D.W."/>
            <person name="Brady C.L."/>
            <person name="Denman S."/>
            <person name="Arnold D."/>
        </authorList>
    </citation>
    <scope>NUCLEOTIDE SEQUENCE</scope>
    <source>
        <strain evidence="2">H6S3</strain>
    </source>
</reference>
<keyword evidence="1" id="KW-0472">Membrane</keyword>
<keyword evidence="3" id="KW-1185">Reference proteome</keyword>
<dbReference type="EMBL" id="JAMHKS010000065">
    <property type="protein sequence ID" value="MCU6676871.1"/>
    <property type="molecule type" value="Genomic_DNA"/>
</dbReference>
<comment type="caution">
    <text evidence="2">The sequence shown here is derived from an EMBL/GenBank/DDBJ whole genome shotgun (WGS) entry which is preliminary data.</text>
</comment>
<evidence type="ECO:0000313" key="2">
    <source>
        <dbReference type="EMBL" id="MCU6676871.1"/>
    </source>
</evidence>
<name>A0ABT2R7L8_9ENTR</name>
<keyword evidence="1" id="KW-1133">Transmembrane helix</keyword>
<gene>
    <name evidence="2" type="ORF">M8318_04210</name>
</gene>
<organism evidence="2 3">
    <name type="scientific">Leclercia tamurae</name>
    <dbReference type="NCBI Taxonomy" id="2926467"/>
    <lineage>
        <taxon>Bacteria</taxon>
        <taxon>Pseudomonadati</taxon>
        <taxon>Pseudomonadota</taxon>
        <taxon>Gammaproteobacteria</taxon>
        <taxon>Enterobacterales</taxon>
        <taxon>Enterobacteriaceae</taxon>
        <taxon>Leclercia</taxon>
    </lineage>
</organism>
<protein>
    <submittedName>
        <fullName evidence="2">Uncharacterized protein</fullName>
    </submittedName>
</protein>
<dbReference type="Proteomes" id="UP001062027">
    <property type="component" value="Unassembled WGS sequence"/>
</dbReference>
<accession>A0ABT2R7L8</accession>
<sequence length="140" mass="15959">MHVSTAIKWLHRLTTILLLIIVAGYFSYEYFMKSRSDDRLVMQKAISENVTLYVTQYGGGATVPDIYRYYLDDKNQTIEQLRKREPFLVSDNGSAIISGYGNTVNVKLSGRIYSFSNLTMFYAQENLVIPVINLNATGVR</sequence>
<feature type="transmembrane region" description="Helical" evidence="1">
    <location>
        <begin position="12"/>
        <end position="31"/>
    </location>
</feature>
<evidence type="ECO:0000256" key="1">
    <source>
        <dbReference type="SAM" id="Phobius"/>
    </source>
</evidence>